<keyword evidence="10" id="KW-1185">Reference proteome</keyword>
<dbReference type="InterPro" id="IPR003599">
    <property type="entry name" value="Ig_sub"/>
</dbReference>
<dbReference type="InterPro" id="IPR052065">
    <property type="entry name" value="Compl_asym_regulator"/>
</dbReference>
<evidence type="ECO:0000256" key="1">
    <source>
        <dbReference type="ARBA" id="ARBA00004613"/>
    </source>
</evidence>
<evidence type="ECO:0000256" key="5">
    <source>
        <dbReference type="ARBA" id="ARBA00023157"/>
    </source>
</evidence>
<evidence type="ECO:0000313" key="9">
    <source>
        <dbReference type="EMBL" id="KAF7639905.1"/>
    </source>
</evidence>
<dbReference type="SMART" id="SM00409">
    <property type="entry name" value="IG"/>
    <property type="match status" value="1"/>
</dbReference>
<evidence type="ECO:0000256" key="4">
    <source>
        <dbReference type="ARBA" id="ARBA00022737"/>
    </source>
</evidence>
<evidence type="ECO:0000256" key="6">
    <source>
        <dbReference type="ARBA" id="ARBA00023319"/>
    </source>
</evidence>
<dbReference type="InterPro" id="IPR000884">
    <property type="entry name" value="TSP1_rpt"/>
</dbReference>
<accession>A0A8T0A3G0</accession>
<dbReference type="PANTHER" id="PTHR22906:SF43">
    <property type="entry name" value="PROPERDIN"/>
    <property type="match status" value="1"/>
</dbReference>
<keyword evidence="5" id="KW-1015">Disulfide bond</keyword>
<gene>
    <name evidence="9" type="ORF">Mgra_00000826</name>
</gene>
<dbReference type="InterPro" id="IPR007110">
    <property type="entry name" value="Ig-like_dom"/>
</dbReference>
<dbReference type="InterPro" id="IPR003598">
    <property type="entry name" value="Ig_sub2"/>
</dbReference>
<dbReference type="InterPro" id="IPR036179">
    <property type="entry name" value="Ig-like_dom_sf"/>
</dbReference>
<keyword evidence="2" id="KW-0964">Secreted</keyword>
<keyword evidence="4" id="KW-0677">Repeat</keyword>
<comment type="subcellular location">
    <subcellularLocation>
        <location evidence="1">Secreted</location>
    </subcellularLocation>
</comment>
<name>A0A8T0A3G0_9BILA</name>
<dbReference type="PROSITE" id="PS50092">
    <property type="entry name" value="TSP1"/>
    <property type="match status" value="2"/>
</dbReference>
<dbReference type="EMBL" id="JABEBT010000003">
    <property type="protein sequence ID" value="KAF7639905.1"/>
    <property type="molecule type" value="Genomic_DNA"/>
</dbReference>
<dbReference type="InterPro" id="IPR013783">
    <property type="entry name" value="Ig-like_fold"/>
</dbReference>
<dbReference type="AlphaFoldDB" id="A0A8T0A3G0"/>
<dbReference type="PANTHER" id="PTHR22906">
    <property type="entry name" value="PROPERDIN"/>
    <property type="match status" value="1"/>
</dbReference>
<keyword evidence="6" id="KW-0393">Immunoglobulin domain</keyword>
<feature type="transmembrane region" description="Helical" evidence="7">
    <location>
        <begin position="284"/>
        <end position="306"/>
    </location>
</feature>
<feature type="domain" description="Ig-like" evidence="8">
    <location>
        <begin position="14"/>
        <end position="112"/>
    </location>
</feature>
<dbReference type="SUPFAM" id="SSF48726">
    <property type="entry name" value="Immunoglobulin"/>
    <property type="match status" value="1"/>
</dbReference>
<dbReference type="Gene3D" id="2.20.100.10">
    <property type="entry name" value="Thrombospondin type-1 (TSP1) repeat"/>
    <property type="match status" value="2"/>
</dbReference>
<dbReference type="SUPFAM" id="SSF82895">
    <property type="entry name" value="TSP-1 type 1 repeat"/>
    <property type="match status" value="1"/>
</dbReference>
<evidence type="ECO:0000256" key="2">
    <source>
        <dbReference type="ARBA" id="ARBA00022525"/>
    </source>
</evidence>
<keyword evidence="7" id="KW-0472">Membrane</keyword>
<proteinExistence type="predicted"/>
<evidence type="ECO:0000256" key="7">
    <source>
        <dbReference type="SAM" id="Phobius"/>
    </source>
</evidence>
<dbReference type="FunFam" id="2.60.40.10:FF:000032">
    <property type="entry name" value="palladin isoform X1"/>
    <property type="match status" value="1"/>
</dbReference>
<dbReference type="InterPro" id="IPR036383">
    <property type="entry name" value="TSP1_rpt_sf"/>
</dbReference>
<dbReference type="Pfam" id="PF13927">
    <property type="entry name" value="Ig_3"/>
    <property type="match status" value="1"/>
</dbReference>
<dbReference type="Gene3D" id="2.60.40.10">
    <property type="entry name" value="Immunoglobulins"/>
    <property type="match status" value="1"/>
</dbReference>
<evidence type="ECO:0000256" key="3">
    <source>
        <dbReference type="ARBA" id="ARBA00022729"/>
    </source>
</evidence>
<evidence type="ECO:0000259" key="8">
    <source>
        <dbReference type="PROSITE" id="PS50835"/>
    </source>
</evidence>
<keyword evidence="7" id="KW-1133">Transmembrane helix</keyword>
<reference evidence="9" key="1">
    <citation type="journal article" date="2020" name="Ecol. Evol.">
        <title>Genome structure and content of the rice root-knot nematode (Meloidogyne graminicola).</title>
        <authorList>
            <person name="Phan N.T."/>
            <person name="Danchin E.G.J."/>
            <person name="Klopp C."/>
            <person name="Perfus-Barbeoch L."/>
            <person name="Kozlowski D.K."/>
            <person name="Koutsovoulos G.D."/>
            <person name="Lopez-Roques C."/>
            <person name="Bouchez O."/>
            <person name="Zahm M."/>
            <person name="Besnard G."/>
            <person name="Bellafiore S."/>
        </authorList>
    </citation>
    <scope>NUCLEOTIDE SEQUENCE</scope>
    <source>
        <strain evidence="9">VN-18</strain>
    </source>
</reference>
<evidence type="ECO:0000313" key="10">
    <source>
        <dbReference type="Proteomes" id="UP000605970"/>
    </source>
</evidence>
<comment type="caution">
    <text evidence="9">The sequence shown here is derived from an EMBL/GenBank/DDBJ whole genome shotgun (WGS) entry which is preliminary data.</text>
</comment>
<organism evidence="9 10">
    <name type="scientific">Meloidogyne graminicola</name>
    <dbReference type="NCBI Taxonomy" id="189291"/>
    <lineage>
        <taxon>Eukaryota</taxon>
        <taxon>Metazoa</taxon>
        <taxon>Ecdysozoa</taxon>
        <taxon>Nematoda</taxon>
        <taxon>Chromadorea</taxon>
        <taxon>Rhabditida</taxon>
        <taxon>Tylenchina</taxon>
        <taxon>Tylenchomorpha</taxon>
        <taxon>Tylenchoidea</taxon>
        <taxon>Meloidogynidae</taxon>
        <taxon>Meloidogyninae</taxon>
        <taxon>Meloidogyne</taxon>
    </lineage>
</organism>
<protein>
    <recommendedName>
        <fullName evidence="8">Ig-like domain-containing protein</fullName>
    </recommendedName>
</protein>
<dbReference type="PROSITE" id="PS50835">
    <property type="entry name" value="IG_LIKE"/>
    <property type="match status" value="1"/>
</dbReference>
<dbReference type="SMART" id="SM00408">
    <property type="entry name" value="IGc2"/>
    <property type="match status" value="1"/>
</dbReference>
<keyword evidence="3" id="KW-0732">Signal</keyword>
<dbReference type="OrthoDB" id="5973910at2759"/>
<sequence length="560" mass="62112">MYLIKEYVIRNLRKHFNQVPISQRVHEGKTVQLPCHPPEGDPKPELFWHKNGQQLHLAIGDGEKEKQKDVNLIQAGDGSLILSSIRLSDSGNYSCEARNPARRVFTDPAHITVYVDGGYSPWSEWEGHCTTIDGGNSIDCPVLLSQLAMVRGDEYAVRRVLPKQRRTRTCNNPAPLNDGASCEGVNEQFKECTHPCRLDGAWGQWENWSTRCDSHCRRERKRRCSAPEHANGGQPCLGESQQWKNCTSTFVSDDIPENCLLGSPRSFPSLSHSSSTRPLFDSQLLAGCIAILLLLVALLAALLFFARKKRTKRSSICGENIGTGMLEGIATGIFLDSEEKLYFPSVAVATTTKDEMGNFRTILLSSENQKHLKNGLGVTSLGPSPARFYTGTNALHSTASTPVPSLHLANCNGQMTTFYTLKSCDSRNGAGSCESVQPYASGHINGCVQRSSRLIRPTLRQQCQRDIDGSRVALLPEYSSGSSSSNVSQRNKNSDFYHNKDQSFLSIRDENNDDENNYATLYEEVAEQHTRKMASTESLANDSSATCTMLYCNSRLNFTH</sequence>
<dbReference type="Proteomes" id="UP000605970">
    <property type="component" value="Unassembled WGS sequence"/>
</dbReference>
<keyword evidence="7" id="KW-0812">Transmembrane</keyword>